<dbReference type="Pfam" id="PF00534">
    <property type="entry name" value="Glycos_transf_1"/>
    <property type="match status" value="1"/>
</dbReference>
<dbReference type="AlphaFoldDB" id="A0A369TN61"/>
<dbReference type="GO" id="GO:0009103">
    <property type="term" value="P:lipopolysaccharide biosynthetic process"/>
    <property type="evidence" value="ECO:0007669"/>
    <property type="project" value="TreeGrafter"/>
</dbReference>
<dbReference type="InterPro" id="IPR028098">
    <property type="entry name" value="Glyco_trans_4-like_N"/>
</dbReference>
<dbReference type="Proteomes" id="UP000253977">
    <property type="component" value="Unassembled WGS sequence"/>
</dbReference>
<comment type="caution">
    <text evidence="4">The sequence shown here is derived from an EMBL/GenBank/DDBJ whole genome shotgun (WGS) entry which is preliminary data.</text>
</comment>
<protein>
    <submittedName>
        <fullName evidence="4">Glycosyltransferase family 1 protein</fullName>
    </submittedName>
</protein>
<proteinExistence type="predicted"/>
<dbReference type="SUPFAM" id="SSF53756">
    <property type="entry name" value="UDP-Glycosyltransferase/glycogen phosphorylase"/>
    <property type="match status" value="1"/>
</dbReference>
<gene>
    <name evidence="4" type="ORF">DU478_10300</name>
</gene>
<accession>A0A369TN61</accession>
<dbReference type="PANTHER" id="PTHR46401">
    <property type="entry name" value="GLYCOSYLTRANSFERASE WBBK-RELATED"/>
    <property type="match status" value="1"/>
</dbReference>
<dbReference type="InterPro" id="IPR001296">
    <property type="entry name" value="Glyco_trans_1"/>
</dbReference>
<dbReference type="GO" id="GO:0016757">
    <property type="term" value="F:glycosyltransferase activity"/>
    <property type="evidence" value="ECO:0007669"/>
    <property type="project" value="InterPro"/>
</dbReference>
<feature type="domain" description="Glycosyl transferase family 1" evidence="2">
    <location>
        <begin position="169"/>
        <end position="323"/>
    </location>
</feature>
<dbReference type="EMBL" id="QPMK01000006">
    <property type="protein sequence ID" value="RDD66302.1"/>
    <property type="molecule type" value="Genomic_DNA"/>
</dbReference>
<dbReference type="CDD" id="cd03801">
    <property type="entry name" value="GT4_PimA-like"/>
    <property type="match status" value="1"/>
</dbReference>
<evidence type="ECO:0000256" key="1">
    <source>
        <dbReference type="ARBA" id="ARBA00022679"/>
    </source>
</evidence>
<evidence type="ECO:0000259" key="2">
    <source>
        <dbReference type="Pfam" id="PF00534"/>
    </source>
</evidence>
<keyword evidence="1 4" id="KW-0808">Transferase</keyword>
<evidence type="ECO:0000313" key="4">
    <source>
        <dbReference type="EMBL" id="RDD66302.1"/>
    </source>
</evidence>
<name>A0A369TN61_9RHOB</name>
<dbReference type="Gene3D" id="3.40.50.2000">
    <property type="entry name" value="Glycogen Phosphorylase B"/>
    <property type="match status" value="2"/>
</dbReference>
<evidence type="ECO:0000313" key="5">
    <source>
        <dbReference type="Proteomes" id="UP000253977"/>
    </source>
</evidence>
<sequence>MTLRPAAFAIPGDIDTVTGGYIYERRLLESLRAQGREVAHLRIGASFPDPTPGDMADLIAQLDGLDPGTPVILDGFLSATIDTAALSRLKVPTVAMVHHPLALESGLAPARRDFLYRTERNNLALVSHVLVPSPHTARILRDDYGVAAARITVARPGTDRYPLTRAPIDPPLILSVGLLHPRKGHDTLLEALSQIKALDWRAVIVGGAHDPDHAALLDRRVAELGLGARVRIAGRVAAEELSAVYGQATIFALATRYEGYGLVFDEALLAGLPIVSCATGAVPETVPPAAGLLVLPDDPDGFAEALAEVLTDASRRAGMADAAAAAGRALPTWADTAKVAGRVLDRLSQASCA</sequence>
<dbReference type="PANTHER" id="PTHR46401:SF2">
    <property type="entry name" value="GLYCOSYLTRANSFERASE WBBK-RELATED"/>
    <property type="match status" value="1"/>
</dbReference>
<reference evidence="4 5" key="1">
    <citation type="submission" date="2018-07" db="EMBL/GenBank/DDBJ databases">
        <title>Thalassococcus profundi sp. nov., a marine bacterium isolated from deep seawater of Okinawa Trough.</title>
        <authorList>
            <person name="Yu M."/>
        </authorList>
    </citation>
    <scope>NUCLEOTIDE SEQUENCE [LARGE SCALE GENOMIC DNA]</scope>
    <source>
        <strain evidence="4 5">WRAS1</strain>
    </source>
</reference>
<dbReference type="Pfam" id="PF13439">
    <property type="entry name" value="Glyco_transf_4"/>
    <property type="match status" value="1"/>
</dbReference>
<evidence type="ECO:0000259" key="3">
    <source>
        <dbReference type="Pfam" id="PF13439"/>
    </source>
</evidence>
<keyword evidence="5" id="KW-1185">Reference proteome</keyword>
<dbReference type="RefSeq" id="WP_114510874.1">
    <property type="nucleotide sequence ID" value="NZ_QPMK01000006.1"/>
</dbReference>
<organism evidence="4 5">
    <name type="scientific">Thalassococcus profundi</name>
    <dbReference type="NCBI Taxonomy" id="2282382"/>
    <lineage>
        <taxon>Bacteria</taxon>
        <taxon>Pseudomonadati</taxon>
        <taxon>Pseudomonadota</taxon>
        <taxon>Alphaproteobacteria</taxon>
        <taxon>Rhodobacterales</taxon>
        <taxon>Roseobacteraceae</taxon>
        <taxon>Thalassococcus</taxon>
    </lineage>
</organism>
<dbReference type="OrthoDB" id="9790710at2"/>
<feature type="domain" description="Glycosyltransferase subfamily 4-like N-terminal" evidence="3">
    <location>
        <begin position="84"/>
        <end position="159"/>
    </location>
</feature>